<dbReference type="Proteomes" id="UP000236291">
    <property type="component" value="Unassembled WGS sequence"/>
</dbReference>
<dbReference type="AlphaFoldDB" id="A0A2K3N838"/>
<protein>
    <submittedName>
        <fullName evidence="1">Gag-pol polyprotein</fullName>
    </submittedName>
</protein>
<accession>A0A2K3N838</accession>
<gene>
    <name evidence="1" type="ORF">L195_g022422</name>
</gene>
<proteinExistence type="predicted"/>
<organism evidence="1 2">
    <name type="scientific">Trifolium pratense</name>
    <name type="common">Red clover</name>
    <dbReference type="NCBI Taxonomy" id="57577"/>
    <lineage>
        <taxon>Eukaryota</taxon>
        <taxon>Viridiplantae</taxon>
        <taxon>Streptophyta</taxon>
        <taxon>Embryophyta</taxon>
        <taxon>Tracheophyta</taxon>
        <taxon>Spermatophyta</taxon>
        <taxon>Magnoliopsida</taxon>
        <taxon>eudicotyledons</taxon>
        <taxon>Gunneridae</taxon>
        <taxon>Pentapetalae</taxon>
        <taxon>rosids</taxon>
        <taxon>fabids</taxon>
        <taxon>Fabales</taxon>
        <taxon>Fabaceae</taxon>
        <taxon>Papilionoideae</taxon>
        <taxon>50 kb inversion clade</taxon>
        <taxon>NPAAA clade</taxon>
        <taxon>Hologalegina</taxon>
        <taxon>IRL clade</taxon>
        <taxon>Trifolieae</taxon>
        <taxon>Trifolium</taxon>
    </lineage>
</organism>
<evidence type="ECO:0000313" key="2">
    <source>
        <dbReference type="Proteomes" id="UP000236291"/>
    </source>
</evidence>
<reference evidence="1 2" key="1">
    <citation type="journal article" date="2014" name="Am. J. Bot.">
        <title>Genome assembly and annotation for red clover (Trifolium pratense; Fabaceae).</title>
        <authorList>
            <person name="Istvanek J."/>
            <person name="Jaros M."/>
            <person name="Krenek A."/>
            <person name="Repkova J."/>
        </authorList>
    </citation>
    <scope>NUCLEOTIDE SEQUENCE [LARGE SCALE GENOMIC DNA]</scope>
    <source>
        <strain evidence="2">cv. Tatra</strain>
        <tissue evidence="1">Young leaves</tissue>
    </source>
</reference>
<reference evidence="1 2" key="2">
    <citation type="journal article" date="2017" name="Front. Plant Sci.">
        <title>Gene Classification and Mining of Molecular Markers Useful in Red Clover (Trifolium pratense) Breeding.</title>
        <authorList>
            <person name="Istvanek J."/>
            <person name="Dluhosova J."/>
            <person name="Dluhos P."/>
            <person name="Patkova L."/>
            <person name="Nedelnik J."/>
            <person name="Repkova J."/>
        </authorList>
    </citation>
    <scope>NUCLEOTIDE SEQUENCE [LARGE SCALE GENOMIC DNA]</scope>
    <source>
        <strain evidence="2">cv. Tatra</strain>
        <tissue evidence="1">Young leaves</tissue>
    </source>
</reference>
<sequence length="209" mass="23532">MIAQMNELASGRVSNRMRPHCAKQKQLEFGMGFVSELTHFQGEKVKNLCQETCARYQAEPDMSQLTQFKKDLKNGTCKYSILCSYAKGTILKGYYDASWGGSADGRERTSGGCPQLVWLKKILKGYNVEQHVVTLYCGNLSAIKNSIQHRKMKHIVICEHFTNDSVEENVAALEHADIKEQSTILIKALDAEKFENLRGKLGICLHEEA</sequence>
<comment type="caution">
    <text evidence="1">The sequence shown here is derived from an EMBL/GenBank/DDBJ whole genome shotgun (WGS) entry which is preliminary data.</text>
</comment>
<evidence type="ECO:0000313" key="1">
    <source>
        <dbReference type="EMBL" id="PNX99159.1"/>
    </source>
</evidence>
<dbReference type="EMBL" id="ASHM01017450">
    <property type="protein sequence ID" value="PNX99159.1"/>
    <property type="molecule type" value="Genomic_DNA"/>
</dbReference>
<name>A0A2K3N838_TRIPR</name>